<dbReference type="InterPro" id="IPR036551">
    <property type="entry name" value="Flavin_trans-like"/>
</dbReference>
<dbReference type="RefSeq" id="WP_023543992.1">
    <property type="nucleotide sequence ID" value="NZ_BNDY01000016.1"/>
</dbReference>
<gene>
    <name evidence="2" type="ORF">Sviol_42270</name>
</gene>
<name>A0ABQ3QRE3_9ACTN</name>
<evidence type="ECO:0000313" key="2">
    <source>
        <dbReference type="EMBL" id="GHI39819.1"/>
    </source>
</evidence>
<dbReference type="Proteomes" id="UP001050808">
    <property type="component" value="Unassembled WGS sequence"/>
</dbReference>
<feature type="domain" description="Flavoprotein" evidence="1">
    <location>
        <begin position="26"/>
        <end position="105"/>
    </location>
</feature>
<keyword evidence="3" id="KW-1185">Reference proteome</keyword>
<accession>A0ABQ3QRE3</accession>
<dbReference type="EMBL" id="BNDY01000016">
    <property type="protein sequence ID" value="GHI39819.1"/>
    <property type="molecule type" value="Genomic_DNA"/>
</dbReference>
<dbReference type="Pfam" id="PF02441">
    <property type="entry name" value="Flavoprotein"/>
    <property type="match status" value="1"/>
</dbReference>
<evidence type="ECO:0000259" key="1">
    <source>
        <dbReference type="Pfam" id="PF02441"/>
    </source>
</evidence>
<reference evidence="2" key="1">
    <citation type="submission" date="2024-05" db="EMBL/GenBank/DDBJ databases">
        <title>Whole genome shotgun sequence of Streptomyces violascens NBRC 12920.</title>
        <authorList>
            <person name="Komaki H."/>
            <person name="Tamura T."/>
        </authorList>
    </citation>
    <scope>NUCLEOTIDE SEQUENCE</scope>
    <source>
        <strain evidence="2">NBRC 12920</strain>
    </source>
</reference>
<comment type="caution">
    <text evidence="2">The sequence shown here is derived from an EMBL/GenBank/DDBJ whole genome shotgun (WGS) entry which is preliminary data.</text>
</comment>
<organism evidence="2 3">
    <name type="scientific">Streptomyces violascens</name>
    <dbReference type="NCBI Taxonomy" id="67381"/>
    <lineage>
        <taxon>Bacteria</taxon>
        <taxon>Bacillati</taxon>
        <taxon>Actinomycetota</taxon>
        <taxon>Actinomycetes</taxon>
        <taxon>Kitasatosporales</taxon>
        <taxon>Streptomycetaceae</taxon>
        <taxon>Streptomyces</taxon>
    </lineage>
</organism>
<protein>
    <submittedName>
        <fullName evidence="2">Flavoprotein</fullName>
    </submittedName>
</protein>
<dbReference type="Gene3D" id="3.40.50.1950">
    <property type="entry name" value="Flavin prenyltransferase-like"/>
    <property type="match status" value="1"/>
</dbReference>
<proteinExistence type="predicted"/>
<dbReference type="SUPFAM" id="SSF52507">
    <property type="entry name" value="Homo-oligomeric flavin-containing Cys decarboxylases, HFCD"/>
    <property type="match status" value="1"/>
</dbReference>
<sequence length="184" mass="19694">MTQRTLYLISCAAPPARHLTVPIRGAQARGWDVCLVLTPSAHRWAAEDPEGNLDELRELTGRVVRHEYKLPSQADAFPDPDALLVAPLTSNSLNKWAAGISDTLALGLITEGIGLGLPITALPHWNDAQGRHPAVARSVAELRAAGVTLLLGDGDAPGFVPHKPRHGDVHAYPWELALDALPTP</sequence>
<dbReference type="InterPro" id="IPR003382">
    <property type="entry name" value="Flavoprotein"/>
</dbReference>
<evidence type="ECO:0000313" key="3">
    <source>
        <dbReference type="Proteomes" id="UP001050808"/>
    </source>
</evidence>